<dbReference type="EMBL" id="CYGY02000012">
    <property type="protein sequence ID" value="SIT37536.1"/>
    <property type="molecule type" value="Genomic_DNA"/>
</dbReference>
<name>A0A1N7RR40_9BURK</name>
<comment type="caution">
    <text evidence="2">The sequence shown here is derived from an EMBL/GenBank/DDBJ whole genome shotgun (WGS) entry which is preliminary data.</text>
</comment>
<gene>
    <name evidence="2" type="ORF">BN2476_120027</name>
</gene>
<sequence>MPVYNGFAADWAIRYHRMPCAPVEQAAQPARDKSTPHPMPGAHKDQPMEALVQTGGSEDIVDIERCAYRACSAIFDGRASEGELALSNAMHRCHESIAVVFTIPGRANRVFKDVPWYVIVVHGCLCHRY</sequence>
<feature type="region of interest" description="Disordered" evidence="1">
    <location>
        <begin position="25"/>
        <end position="45"/>
    </location>
</feature>
<accession>A0A1N7RR40</accession>
<evidence type="ECO:0000313" key="3">
    <source>
        <dbReference type="Proteomes" id="UP000195569"/>
    </source>
</evidence>
<organism evidence="2 3">
    <name type="scientific">Paraburkholderia piptadeniae</name>
    <dbReference type="NCBI Taxonomy" id="1701573"/>
    <lineage>
        <taxon>Bacteria</taxon>
        <taxon>Pseudomonadati</taxon>
        <taxon>Pseudomonadota</taxon>
        <taxon>Betaproteobacteria</taxon>
        <taxon>Burkholderiales</taxon>
        <taxon>Burkholderiaceae</taxon>
        <taxon>Paraburkholderia</taxon>
    </lineage>
</organism>
<dbReference type="Proteomes" id="UP000195569">
    <property type="component" value="Unassembled WGS sequence"/>
</dbReference>
<proteinExistence type="predicted"/>
<protein>
    <submittedName>
        <fullName evidence="2">Uncharacterized protein</fullName>
    </submittedName>
</protein>
<keyword evidence="3" id="KW-1185">Reference proteome</keyword>
<evidence type="ECO:0000256" key="1">
    <source>
        <dbReference type="SAM" id="MobiDB-lite"/>
    </source>
</evidence>
<reference evidence="2" key="1">
    <citation type="submission" date="2016-12" db="EMBL/GenBank/DDBJ databases">
        <authorList>
            <person name="Moulin L."/>
        </authorList>
    </citation>
    <scope>NUCLEOTIDE SEQUENCE [LARGE SCALE GENOMIC DNA]</scope>
    <source>
        <strain evidence="2">STM 7183</strain>
    </source>
</reference>
<dbReference type="AlphaFoldDB" id="A0A1N7RR40"/>
<evidence type="ECO:0000313" key="2">
    <source>
        <dbReference type="EMBL" id="SIT37536.1"/>
    </source>
</evidence>